<gene>
    <name evidence="1" type="ORF">PPENT_87.1.T0490001</name>
</gene>
<name>A0A8S1UVN1_9CILI</name>
<evidence type="ECO:0000313" key="1">
    <source>
        <dbReference type="EMBL" id="CAD8168253.1"/>
    </source>
</evidence>
<dbReference type="AlphaFoldDB" id="A0A8S1UVN1"/>
<sequence>MDKYYQIQKQLIVIDAINFCLEDYYFYGVWSKYNPLSPISQVCNIGLFDNNCFNIHNIDQNWLVQISFIMMVLIIIRNKLKKTIKFSDNEKNHDKFVIQMDLLEHENILSQKSKQELNFLKCLPEKILRKFPLKFMVSYLLLKEIDSNRINISSRRKEIILLSNIFLEKIYNMKFDFHTKLKAISNGEFRFLQLQVKYKLFNF</sequence>
<reference evidence="1" key="1">
    <citation type="submission" date="2021-01" db="EMBL/GenBank/DDBJ databases">
        <authorList>
            <consortium name="Genoscope - CEA"/>
            <person name="William W."/>
        </authorList>
    </citation>
    <scope>NUCLEOTIDE SEQUENCE</scope>
</reference>
<protein>
    <submittedName>
        <fullName evidence="1">Uncharacterized protein</fullName>
    </submittedName>
</protein>
<dbReference type="OrthoDB" id="318383at2759"/>
<organism evidence="1 2">
    <name type="scientific">Paramecium pentaurelia</name>
    <dbReference type="NCBI Taxonomy" id="43138"/>
    <lineage>
        <taxon>Eukaryota</taxon>
        <taxon>Sar</taxon>
        <taxon>Alveolata</taxon>
        <taxon>Ciliophora</taxon>
        <taxon>Intramacronucleata</taxon>
        <taxon>Oligohymenophorea</taxon>
        <taxon>Peniculida</taxon>
        <taxon>Parameciidae</taxon>
        <taxon>Paramecium</taxon>
    </lineage>
</organism>
<evidence type="ECO:0000313" key="2">
    <source>
        <dbReference type="Proteomes" id="UP000689195"/>
    </source>
</evidence>
<keyword evidence="2" id="KW-1185">Reference proteome</keyword>
<proteinExistence type="predicted"/>
<dbReference type="EMBL" id="CAJJDO010000049">
    <property type="protein sequence ID" value="CAD8168253.1"/>
    <property type="molecule type" value="Genomic_DNA"/>
</dbReference>
<comment type="caution">
    <text evidence="1">The sequence shown here is derived from an EMBL/GenBank/DDBJ whole genome shotgun (WGS) entry which is preliminary data.</text>
</comment>
<accession>A0A8S1UVN1</accession>
<dbReference type="Proteomes" id="UP000689195">
    <property type="component" value="Unassembled WGS sequence"/>
</dbReference>